<keyword evidence="3" id="KW-0175">Coiled coil</keyword>
<keyword evidence="6" id="KW-1185">Reference proteome</keyword>
<dbReference type="EMBL" id="SWFS01000024">
    <property type="protein sequence ID" value="KAA8917604.1"/>
    <property type="molecule type" value="Genomic_DNA"/>
</dbReference>
<feature type="region of interest" description="Disordered" evidence="4">
    <location>
        <begin position="1"/>
        <end position="21"/>
    </location>
</feature>
<evidence type="ECO:0008006" key="7">
    <source>
        <dbReference type="Google" id="ProtNLM"/>
    </source>
</evidence>
<reference evidence="5" key="1">
    <citation type="journal article" date="2019" name="G3 (Bethesda)">
        <title>Genome Assemblies of Two Rare Opportunistic Yeast Pathogens: Diutina rugosa (syn. Candida rugosa) and Trichomonascus ciferrii (syn. Candida ciferrii).</title>
        <authorList>
            <person name="Mixao V."/>
            <person name="Saus E."/>
            <person name="Hansen A.P."/>
            <person name="Lass-Florl C."/>
            <person name="Gabaldon T."/>
        </authorList>
    </citation>
    <scope>NUCLEOTIDE SEQUENCE</scope>
    <source>
        <strain evidence="5">CBS 4856</strain>
    </source>
</reference>
<evidence type="ECO:0000256" key="3">
    <source>
        <dbReference type="SAM" id="Coils"/>
    </source>
</evidence>
<dbReference type="InterPro" id="IPR027235">
    <property type="entry name" value="PFD2"/>
</dbReference>
<dbReference type="SUPFAM" id="SSF46579">
    <property type="entry name" value="Prefoldin"/>
    <property type="match status" value="1"/>
</dbReference>
<dbReference type="AlphaFoldDB" id="A0A642VDZ8"/>
<dbReference type="VEuPathDB" id="FungiDB:TRICI_000205"/>
<dbReference type="Pfam" id="PF01920">
    <property type="entry name" value="Prefoldin_2"/>
    <property type="match status" value="1"/>
</dbReference>
<comment type="caution">
    <text evidence="5">The sequence shown here is derived from an EMBL/GenBank/DDBJ whole genome shotgun (WGS) entry which is preliminary data.</text>
</comment>
<comment type="similarity">
    <text evidence="1">Belongs to the prefoldin subunit beta family.</text>
</comment>
<evidence type="ECO:0000313" key="6">
    <source>
        <dbReference type="Proteomes" id="UP000761534"/>
    </source>
</evidence>
<evidence type="ECO:0000256" key="1">
    <source>
        <dbReference type="ARBA" id="ARBA00008045"/>
    </source>
</evidence>
<evidence type="ECO:0000313" key="5">
    <source>
        <dbReference type="EMBL" id="KAA8917604.1"/>
    </source>
</evidence>
<gene>
    <name evidence="5" type="ORF">TRICI_000205</name>
</gene>
<protein>
    <recommendedName>
        <fullName evidence="7">Prefoldin subunit 2</fullName>
    </recommendedName>
</protein>
<organism evidence="5 6">
    <name type="scientific">Trichomonascus ciferrii</name>
    <dbReference type="NCBI Taxonomy" id="44093"/>
    <lineage>
        <taxon>Eukaryota</taxon>
        <taxon>Fungi</taxon>
        <taxon>Dikarya</taxon>
        <taxon>Ascomycota</taxon>
        <taxon>Saccharomycotina</taxon>
        <taxon>Dipodascomycetes</taxon>
        <taxon>Dipodascales</taxon>
        <taxon>Trichomonascaceae</taxon>
        <taxon>Trichomonascus</taxon>
        <taxon>Trichomonascus ciferrii complex</taxon>
    </lineage>
</organism>
<accession>A0A642VDZ8</accession>
<dbReference type="GO" id="GO:0006457">
    <property type="term" value="P:protein folding"/>
    <property type="evidence" value="ECO:0007669"/>
    <property type="project" value="InterPro"/>
</dbReference>
<feature type="coiled-coil region" evidence="3">
    <location>
        <begin position="56"/>
        <end position="90"/>
    </location>
</feature>
<evidence type="ECO:0000256" key="4">
    <source>
        <dbReference type="SAM" id="MobiDB-lite"/>
    </source>
</evidence>
<keyword evidence="2" id="KW-0143">Chaperone</keyword>
<dbReference type="InterPro" id="IPR002777">
    <property type="entry name" value="PFD_beta-like"/>
</dbReference>
<dbReference type="FunFam" id="1.10.287.370:FF:000002">
    <property type="entry name" value="Prefoldin subunit 2"/>
    <property type="match status" value="1"/>
</dbReference>
<dbReference type="CDD" id="cd23163">
    <property type="entry name" value="Prefoldin_2"/>
    <property type="match status" value="1"/>
</dbReference>
<dbReference type="OrthoDB" id="29646at2759"/>
<dbReference type="GO" id="GO:0016272">
    <property type="term" value="C:prefoldin complex"/>
    <property type="evidence" value="ECO:0007669"/>
    <property type="project" value="InterPro"/>
</dbReference>
<dbReference type="Proteomes" id="UP000761534">
    <property type="component" value="Unassembled WGS sequence"/>
</dbReference>
<evidence type="ECO:0000256" key="2">
    <source>
        <dbReference type="ARBA" id="ARBA00023186"/>
    </source>
</evidence>
<name>A0A642VDZ8_9ASCO</name>
<sequence>MAEEKQKPQPRVNQDIESQSEEHKLVIETLEGVDESRKCFRMVGGVLVEKTVGDVKPVLKTNHEGLQNVLKKLEQEYKSKDKEMQDWQKKHNVQVVRTN</sequence>
<proteinExistence type="inferred from homology"/>
<dbReference type="PANTHER" id="PTHR13303">
    <property type="entry name" value="PREFOLDIN SUBUNIT 2"/>
    <property type="match status" value="1"/>
</dbReference>
<dbReference type="InterPro" id="IPR009053">
    <property type="entry name" value="Prefoldin"/>
</dbReference>
<dbReference type="Gene3D" id="1.10.287.370">
    <property type="match status" value="1"/>
</dbReference>
<dbReference type="GO" id="GO:0051082">
    <property type="term" value="F:unfolded protein binding"/>
    <property type="evidence" value="ECO:0007669"/>
    <property type="project" value="InterPro"/>
</dbReference>